<dbReference type="PANTHER" id="PTHR32347:SF23">
    <property type="entry name" value="BLL5650 PROTEIN"/>
    <property type="match status" value="1"/>
</dbReference>
<evidence type="ECO:0000256" key="5">
    <source>
        <dbReference type="ARBA" id="ARBA00022692"/>
    </source>
</evidence>
<keyword evidence="12" id="KW-1185">Reference proteome</keyword>
<dbReference type="Pfam" id="PF02163">
    <property type="entry name" value="Peptidase_M50"/>
    <property type="match status" value="1"/>
</dbReference>
<protein>
    <recommendedName>
        <fullName evidence="10">Peptidase M50 domain-containing protein</fullName>
    </recommendedName>
</protein>
<feature type="domain" description="Peptidase M50" evidence="10">
    <location>
        <begin position="210"/>
        <end position="289"/>
    </location>
</feature>
<sequence length="726" mass="80214">MAGLLSAPVPGIGFGGAMAEAVAPRAGGDPAPRLRQTLDIHPAEPDEDGAPAWLLHDRMANTYFRIGAEEVDLLSLVDGRSAAAVAEAAWNRFRRRVTPTDVEALFEFLRANNLAEADDAQRRRYHGRLAAKPSMFKRLLRGYISFRVPLLHPDRFLTAALPWVRWLGSPWTHAVLALLAIAGLYLVSRQFESFLATAVGFFSLEGLAAYALTIVAVKICHEFGHAFVAKAKGLRVPSMGVAFIVFWPVAYTDTTDAWRLTRRRDRLQVGAGGISVELGIAAVSLFLWNLVGDGPARSLLFLLGTTSWVLSLLVNLNPLMRFDGYFLFSDLIGVANLEQKAHASGKYYLRRFLFGWDRPLTPDRPRLGYAAFGFAIWLYRLMLFLGIALAVYHLFFKALGIVLFVVELVYFIAAPIWREMRAWGRERARLRPNFALFRTLCLLGLGICLFALPWRASVAVPAMLSNHVATIYAPEASRIVELLARPGMAVSEGQPLMVLEAPQLKHDLAQAIRRHDELILERASLGIDALRRERTQVIVAGLAAERRRIEGLRQRIARLVVRAPMAGTVTDMPEGLQADIWLAEGEELLAVIDHARPPYIQAYVPEVDVARLRPGGRSSFYAEALNGPRRTAIVTEIAPTAARETPEILASSHGGPISVVRDETTMTPRPMQGLYKIVAEAGADEDAAPPPQRVERGTLTIEAEPQSLGQGMIRRLFALLRQESGL</sequence>
<dbReference type="GO" id="GO:0030313">
    <property type="term" value="C:cell envelope"/>
    <property type="evidence" value="ECO:0007669"/>
    <property type="project" value="UniProtKB-SubCell"/>
</dbReference>
<dbReference type="GO" id="GO:0016020">
    <property type="term" value="C:membrane"/>
    <property type="evidence" value="ECO:0007669"/>
    <property type="project" value="UniProtKB-SubCell"/>
</dbReference>
<feature type="transmembrane region" description="Helical" evidence="9">
    <location>
        <begin position="236"/>
        <end position="255"/>
    </location>
</feature>
<keyword evidence="5 9" id="KW-0812">Transmembrane</keyword>
<dbReference type="STRING" id="580166.AUP43_14715"/>
<dbReference type="AlphaFoldDB" id="A0A154VBQ3"/>
<dbReference type="EMBL" id="LPXN01000169">
    <property type="protein sequence ID" value="KZC98818.1"/>
    <property type="molecule type" value="Genomic_DNA"/>
</dbReference>
<evidence type="ECO:0000256" key="8">
    <source>
        <dbReference type="ARBA" id="ARBA00023136"/>
    </source>
</evidence>
<dbReference type="InterPro" id="IPR008915">
    <property type="entry name" value="Peptidase_M50"/>
</dbReference>
<reference evidence="11 12" key="1">
    <citation type="submission" date="2015-12" db="EMBL/GenBank/DDBJ databases">
        <title>Genome sequence of Oceanibaculum pacificum MCCC 1A02656.</title>
        <authorList>
            <person name="Lu L."/>
            <person name="Lai Q."/>
            <person name="Shao Z."/>
            <person name="Qian P."/>
        </authorList>
    </citation>
    <scope>NUCLEOTIDE SEQUENCE [LARGE SCALE GENOMIC DNA]</scope>
    <source>
        <strain evidence="11 12">MCCC 1A02656</strain>
    </source>
</reference>
<feature type="transmembrane region" description="Helical" evidence="9">
    <location>
        <begin position="367"/>
        <end position="388"/>
    </location>
</feature>
<comment type="similarity">
    <text evidence="4">Belongs to the peptidase M50B family.</text>
</comment>
<gene>
    <name evidence="11" type="ORF">AUP43_14715</name>
</gene>
<evidence type="ECO:0000256" key="9">
    <source>
        <dbReference type="SAM" id="Phobius"/>
    </source>
</evidence>
<feature type="transmembrane region" description="Helical" evidence="9">
    <location>
        <begin position="267"/>
        <end position="290"/>
    </location>
</feature>
<dbReference type="OrthoDB" id="9759690at2"/>
<proteinExistence type="inferred from homology"/>
<comment type="caution">
    <text evidence="11">The sequence shown here is derived from an EMBL/GenBank/DDBJ whole genome shotgun (WGS) entry which is preliminary data.</text>
</comment>
<evidence type="ECO:0000256" key="2">
    <source>
        <dbReference type="ARBA" id="ARBA00004141"/>
    </source>
</evidence>
<evidence type="ECO:0000256" key="6">
    <source>
        <dbReference type="ARBA" id="ARBA00022989"/>
    </source>
</evidence>
<comment type="subcellular location">
    <subcellularLocation>
        <location evidence="3">Cell envelope</location>
    </subcellularLocation>
    <subcellularLocation>
        <location evidence="2">Membrane</location>
        <topology evidence="2">Multi-pass membrane protein</topology>
    </subcellularLocation>
</comment>
<feature type="transmembrane region" description="Helical" evidence="9">
    <location>
        <begin position="194"/>
        <end position="216"/>
    </location>
</feature>
<organism evidence="11 12">
    <name type="scientific">Oceanibaculum pacificum</name>
    <dbReference type="NCBI Taxonomy" id="580166"/>
    <lineage>
        <taxon>Bacteria</taxon>
        <taxon>Pseudomonadati</taxon>
        <taxon>Pseudomonadota</taxon>
        <taxon>Alphaproteobacteria</taxon>
        <taxon>Rhodospirillales</taxon>
        <taxon>Oceanibaculaceae</taxon>
        <taxon>Oceanibaculum</taxon>
    </lineage>
</organism>
<dbReference type="InterPro" id="IPR050465">
    <property type="entry name" value="UPF0194_transport"/>
</dbReference>
<keyword evidence="8 9" id="KW-0472">Membrane</keyword>
<comment type="cofactor">
    <cofactor evidence="1">
        <name>Zn(2+)</name>
        <dbReference type="ChEBI" id="CHEBI:29105"/>
    </cofactor>
</comment>
<feature type="transmembrane region" description="Helical" evidence="9">
    <location>
        <begin position="296"/>
        <end position="316"/>
    </location>
</feature>
<dbReference type="Proteomes" id="UP000076400">
    <property type="component" value="Unassembled WGS sequence"/>
</dbReference>
<evidence type="ECO:0000313" key="12">
    <source>
        <dbReference type="Proteomes" id="UP000076400"/>
    </source>
</evidence>
<name>A0A154VBQ3_9PROT</name>
<feature type="transmembrane region" description="Helical" evidence="9">
    <location>
        <begin position="394"/>
        <end position="414"/>
    </location>
</feature>
<dbReference type="Gene3D" id="2.40.30.170">
    <property type="match status" value="1"/>
</dbReference>
<evidence type="ECO:0000256" key="4">
    <source>
        <dbReference type="ARBA" id="ARBA00007931"/>
    </source>
</evidence>
<feature type="transmembrane region" description="Helical" evidence="9">
    <location>
        <begin position="163"/>
        <end position="187"/>
    </location>
</feature>
<evidence type="ECO:0000313" key="11">
    <source>
        <dbReference type="EMBL" id="KZC98818.1"/>
    </source>
</evidence>
<keyword evidence="7" id="KW-0175">Coiled coil</keyword>
<evidence type="ECO:0000259" key="10">
    <source>
        <dbReference type="Pfam" id="PF02163"/>
    </source>
</evidence>
<keyword evidence="6 9" id="KW-1133">Transmembrane helix</keyword>
<evidence type="ECO:0000256" key="1">
    <source>
        <dbReference type="ARBA" id="ARBA00001947"/>
    </source>
</evidence>
<dbReference type="PANTHER" id="PTHR32347">
    <property type="entry name" value="EFFLUX SYSTEM COMPONENT YKNX-RELATED"/>
    <property type="match status" value="1"/>
</dbReference>
<dbReference type="Gene3D" id="2.40.50.100">
    <property type="match status" value="1"/>
</dbReference>
<dbReference type="RefSeq" id="WP_067560128.1">
    <property type="nucleotide sequence ID" value="NZ_LPXN01000169.1"/>
</dbReference>
<feature type="transmembrane region" description="Helical" evidence="9">
    <location>
        <begin position="435"/>
        <end position="454"/>
    </location>
</feature>
<evidence type="ECO:0000256" key="7">
    <source>
        <dbReference type="ARBA" id="ARBA00023054"/>
    </source>
</evidence>
<dbReference type="GO" id="GO:0006508">
    <property type="term" value="P:proteolysis"/>
    <property type="evidence" value="ECO:0007669"/>
    <property type="project" value="InterPro"/>
</dbReference>
<evidence type="ECO:0000256" key="3">
    <source>
        <dbReference type="ARBA" id="ARBA00004196"/>
    </source>
</evidence>
<accession>A0A154VBQ3</accession>